<dbReference type="AlphaFoldDB" id="A0A444DR87"/>
<sequence length="121" mass="12845">MGARGEYAGSLPEDNQKLVGSSGINAGKFTGNPRQRDKGQPATVRPLVGIADYGQAPYRSGQPRLGPCRGGRLWLRPSAGAMTRRGNDPQGQSLAAWHPQGRTHASRRPPAMVVTCGHNSC</sequence>
<dbReference type="EMBL" id="KV876337">
    <property type="protein sequence ID" value="RZR74665.1"/>
    <property type="molecule type" value="Genomic_DNA"/>
</dbReference>
<evidence type="ECO:0000313" key="2">
    <source>
        <dbReference type="EMBL" id="RZR74665.1"/>
    </source>
</evidence>
<accession>A0A444DR87</accession>
<feature type="region of interest" description="Disordered" evidence="1">
    <location>
        <begin position="78"/>
        <end position="111"/>
    </location>
</feature>
<reference evidence="2" key="1">
    <citation type="journal article" date="2018" name="Data Brief">
        <title>Genome sequence data from 17 accessions of Ensete ventricosum, a staple food crop for millions in Ethiopia.</title>
        <authorList>
            <person name="Yemataw Z."/>
            <person name="Muzemil S."/>
            <person name="Ambachew D."/>
            <person name="Tripathi L."/>
            <person name="Tesfaye K."/>
            <person name="Chala A."/>
            <person name="Farbos A."/>
            <person name="O'Neill P."/>
            <person name="Moore K."/>
            <person name="Grant M."/>
            <person name="Studholme D.J."/>
        </authorList>
    </citation>
    <scope>NUCLEOTIDE SEQUENCE [LARGE SCALE GENOMIC DNA]</scope>
    <source>
        <tissue evidence="2">Leaf</tissue>
    </source>
</reference>
<dbReference type="Proteomes" id="UP000290560">
    <property type="component" value="Unassembled WGS sequence"/>
</dbReference>
<name>A0A444DR87_ENSVE</name>
<feature type="region of interest" description="Disordered" evidence="1">
    <location>
        <begin position="1"/>
        <end position="46"/>
    </location>
</feature>
<proteinExistence type="predicted"/>
<gene>
    <name evidence="2" type="ORF">BHM03_00041069</name>
</gene>
<organism evidence="2">
    <name type="scientific">Ensete ventricosum</name>
    <name type="common">Abyssinian banana</name>
    <name type="synonym">Musa ensete</name>
    <dbReference type="NCBI Taxonomy" id="4639"/>
    <lineage>
        <taxon>Eukaryota</taxon>
        <taxon>Viridiplantae</taxon>
        <taxon>Streptophyta</taxon>
        <taxon>Embryophyta</taxon>
        <taxon>Tracheophyta</taxon>
        <taxon>Spermatophyta</taxon>
        <taxon>Magnoliopsida</taxon>
        <taxon>Liliopsida</taxon>
        <taxon>Zingiberales</taxon>
        <taxon>Musaceae</taxon>
        <taxon>Ensete</taxon>
    </lineage>
</organism>
<protein>
    <submittedName>
        <fullName evidence="2">Uncharacterized protein</fullName>
    </submittedName>
</protein>
<evidence type="ECO:0000256" key="1">
    <source>
        <dbReference type="SAM" id="MobiDB-lite"/>
    </source>
</evidence>